<reference evidence="2 3" key="1">
    <citation type="journal article" date="2018" name="PLoS Genet.">
        <title>Population sequencing reveals clonal diversity and ancestral inbreeding in the grapevine cultivar Chardonnay.</title>
        <authorList>
            <person name="Roach M.J."/>
            <person name="Johnson D.L."/>
            <person name="Bohlmann J."/>
            <person name="van Vuuren H.J."/>
            <person name="Jones S.J."/>
            <person name="Pretorius I.S."/>
            <person name="Schmidt S.A."/>
            <person name="Borneman A.R."/>
        </authorList>
    </citation>
    <scope>NUCLEOTIDE SEQUENCE [LARGE SCALE GENOMIC DNA]</scope>
    <source>
        <strain evidence="3">cv. Chardonnay</strain>
        <tissue evidence="2">Leaf</tissue>
    </source>
</reference>
<comment type="caution">
    <text evidence="2">The sequence shown here is derived from an EMBL/GenBank/DDBJ whole genome shotgun (WGS) entry which is preliminary data.</text>
</comment>
<dbReference type="AlphaFoldDB" id="A0A438FAJ6"/>
<proteinExistence type="predicted"/>
<gene>
    <name evidence="2" type="ORF">CK203_070571</name>
</gene>
<evidence type="ECO:0000256" key="1">
    <source>
        <dbReference type="SAM" id="MobiDB-lite"/>
    </source>
</evidence>
<sequence length="80" mass="9001">MRKEVKELRAGFVAQKKKLEGEYQKQVDDMFFFGYRCCMKKHDITQDIPNYFSDDEDIAVGGPAQGDGDTAAFGPSSKQS</sequence>
<dbReference type="Proteomes" id="UP000288805">
    <property type="component" value="Unassembled WGS sequence"/>
</dbReference>
<feature type="region of interest" description="Disordered" evidence="1">
    <location>
        <begin position="56"/>
        <end position="80"/>
    </location>
</feature>
<protein>
    <submittedName>
        <fullName evidence="2">Uncharacterized protein</fullName>
    </submittedName>
</protein>
<accession>A0A438FAJ6</accession>
<evidence type="ECO:0000313" key="2">
    <source>
        <dbReference type="EMBL" id="RVW56992.1"/>
    </source>
</evidence>
<evidence type="ECO:0000313" key="3">
    <source>
        <dbReference type="Proteomes" id="UP000288805"/>
    </source>
</evidence>
<dbReference type="EMBL" id="QGNW01001068">
    <property type="protein sequence ID" value="RVW56992.1"/>
    <property type="molecule type" value="Genomic_DNA"/>
</dbReference>
<organism evidence="2 3">
    <name type="scientific">Vitis vinifera</name>
    <name type="common">Grape</name>
    <dbReference type="NCBI Taxonomy" id="29760"/>
    <lineage>
        <taxon>Eukaryota</taxon>
        <taxon>Viridiplantae</taxon>
        <taxon>Streptophyta</taxon>
        <taxon>Embryophyta</taxon>
        <taxon>Tracheophyta</taxon>
        <taxon>Spermatophyta</taxon>
        <taxon>Magnoliopsida</taxon>
        <taxon>eudicotyledons</taxon>
        <taxon>Gunneridae</taxon>
        <taxon>Pentapetalae</taxon>
        <taxon>rosids</taxon>
        <taxon>Vitales</taxon>
        <taxon>Vitaceae</taxon>
        <taxon>Viteae</taxon>
        <taxon>Vitis</taxon>
    </lineage>
</organism>
<name>A0A438FAJ6_VITVI</name>